<organism evidence="1 2">
    <name type="scientific">Pseudomonas putida</name>
    <name type="common">Arthrobacter siderocapsulatus</name>
    <dbReference type="NCBI Taxonomy" id="303"/>
    <lineage>
        <taxon>Bacteria</taxon>
        <taxon>Pseudomonadati</taxon>
        <taxon>Pseudomonadota</taxon>
        <taxon>Gammaproteobacteria</taxon>
        <taxon>Pseudomonadales</taxon>
        <taxon>Pseudomonadaceae</taxon>
        <taxon>Pseudomonas</taxon>
    </lineage>
</organism>
<gene>
    <name evidence="1" type="ORF">KF715C_pA2780</name>
</gene>
<dbReference type="CDD" id="cd00188">
    <property type="entry name" value="TOPRIM"/>
    <property type="match status" value="1"/>
</dbReference>
<sequence length="465" mass="51060">MKKQRSEVLMNDFSPTEFLRREVFPRLDAVQANLLDGFDPKQRTGSGSYPLTCPACKAKEAFYFPFSGFINCPRKKECGKSTSIWDAMLLSGYDHGEIFSTLCEAARVEPPKRDQSGAQAKREGPAEIRIGKAIWQITQKMGRENAAALKAFQEARRYTPEHMAAMRLGYYTTPQEVLTRLTAMGFTKEDALACGYVEADESGALLTGLSGRVVGYWPHPDGEDRLWGRIPVGSGDKQVKKYKFSVSLKKDIPYLFNQRKPGVLVCVEGTMDAWALQHSEIWGCAVGGASINGAQALYLQNRGITEVAHMVDGDQAGWNGAITSIRNCESLGIVLSIIPLGAGMDDADALLSSGQSGKLHTLVAKRMNAGQYLALMLRSLYNVAAPDVQAVNRIHSVAECLTPTSRIMFDKHATLLGVRVDLRLEAGRLFGQLLRAGMGLDEAISNVRRRTGHVISIDKEEPNAR</sequence>
<dbReference type="Gene3D" id="3.40.1360.10">
    <property type="match status" value="1"/>
</dbReference>
<reference evidence="1 2" key="1">
    <citation type="submission" date="2015-11" db="EMBL/GenBank/DDBJ databases">
        <title>Complete genome sequencing of a biphenyl-degrading bacterium, Pseudomonas putida KF715 (=NBRC110667).</title>
        <authorList>
            <person name="Suenaga H."/>
            <person name="Fujihara N."/>
            <person name="Watanabe T."/>
            <person name="Hirose J."/>
            <person name="Kimura N."/>
            <person name="Yamazoe A."/>
            <person name="Hosoyama A."/>
            <person name="Shimodaira J."/>
            <person name="Furukawa K."/>
        </authorList>
    </citation>
    <scope>NUCLEOTIDE SEQUENCE [LARGE SCALE GENOMIC DNA]</scope>
    <source>
        <strain evidence="1 2">KF715</strain>
        <plasmid evidence="2">Plasmid pkf715a dna</plasmid>
    </source>
</reference>
<name>A0A1L7NMZ2_PSEPU</name>
<geneLocation type="plasmid" evidence="2">
    <name>pkf715a dna</name>
</geneLocation>
<proteinExistence type="predicted"/>
<evidence type="ECO:0000313" key="1">
    <source>
        <dbReference type="EMBL" id="BAW26783.1"/>
    </source>
</evidence>
<dbReference type="Pfam" id="PF13155">
    <property type="entry name" value="Toprim_2"/>
    <property type="match status" value="1"/>
</dbReference>
<accession>A0A1L7NMZ2</accession>
<dbReference type="SUPFAM" id="SSF56731">
    <property type="entry name" value="DNA primase core"/>
    <property type="match status" value="1"/>
</dbReference>
<dbReference type="EMBL" id="AP015030">
    <property type="protein sequence ID" value="BAW26783.1"/>
    <property type="molecule type" value="Genomic_DNA"/>
</dbReference>
<evidence type="ECO:0000313" key="2">
    <source>
        <dbReference type="Proteomes" id="UP000218731"/>
    </source>
</evidence>
<dbReference type="Proteomes" id="UP000218731">
    <property type="component" value="Plasmid pKF715A"/>
</dbReference>
<keyword evidence="1" id="KW-0614">Plasmid</keyword>
<dbReference type="PANTHER" id="PTHR30313">
    <property type="entry name" value="DNA PRIMASE"/>
    <property type="match status" value="1"/>
</dbReference>
<dbReference type="AlphaFoldDB" id="A0A1L7NMZ2"/>
<dbReference type="GO" id="GO:0005737">
    <property type="term" value="C:cytoplasm"/>
    <property type="evidence" value="ECO:0007669"/>
    <property type="project" value="TreeGrafter"/>
</dbReference>
<dbReference type="InterPro" id="IPR050219">
    <property type="entry name" value="DnaG_primase"/>
</dbReference>
<dbReference type="GO" id="GO:0006269">
    <property type="term" value="P:DNA replication, synthesis of primer"/>
    <property type="evidence" value="ECO:0007669"/>
    <property type="project" value="TreeGrafter"/>
</dbReference>
<protein>
    <submittedName>
        <fullName evidence="1">Putative DNA primase</fullName>
    </submittedName>
</protein>
<dbReference type="PANTHER" id="PTHR30313:SF2">
    <property type="entry name" value="DNA PRIMASE"/>
    <property type="match status" value="1"/>
</dbReference>